<name>A0AAV0UYJ0_9STRA</name>
<reference evidence="1" key="1">
    <citation type="submission" date="2022-12" db="EMBL/GenBank/DDBJ databases">
        <authorList>
            <person name="Webb A."/>
        </authorList>
    </citation>
    <scope>NUCLEOTIDE SEQUENCE</scope>
    <source>
        <strain evidence="1">Pd1</strain>
    </source>
</reference>
<dbReference type="Gene3D" id="3.30.530.20">
    <property type="match status" value="1"/>
</dbReference>
<evidence type="ECO:0000313" key="1">
    <source>
        <dbReference type="EMBL" id="CAI5740700.1"/>
    </source>
</evidence>
<evidence type="ECO:0008006" key="3">
    <source>
        <dbReference type="Google" id="ProtNLM"/>
    </source>
</evidence>
<dbReference type="EMBL" id="CANTFM010001528">
    <property type="protein sequence ID" value="CAI5740700.1"/>
    <property type="molecule type" value="Genomic_DNA"/>
</dbReference>
<dbReference type="AlphaFoldDB" id="A0AAV0UYJ0"/>
<proteinExistence type="predicted"/>
<comment type="caution">
    <text evidence="1">The sequence shown here is derived from an EMBL/GenBank/DDBJ whole genome shotgun (WGS) entry which is preliminary data.</text>
</comment>
<protein>
    <recommendedName>
        <fullName evidence="3">START domain-containing protein</fullName>
    </recommendedName>
</protein>
<gene>
    <name evidence="1" type="ORF">PDE001_LOCUS7582</name>
</gene>
<accession>A0AAV0UYJ0</accession>
<keyword evidence="2" id="KW-1185">Reference proteome</keyword>
<dbReference type="PANTHER" id="PTHR13510:SF44">
    <property type="entry name" value="RABENOSYN-5"/>
    <property type="match status" value="1"/>
</dbReference>
<dbReference type="SUPFAM" id="SSF55961">
    <property type="entry name" value="Bet v1-like"/>
    <property type="match status" value="1"/>
</dbReference>
<dbReference type="InterPro" id="IPR023393">
    <property type="entry name" value="START-like_dom_sf"/>
</dbReference>
<dbReference type="Proteomes" id="UP001162029">
    <property type="component" value="Unassembled WGS sequence"/>
</dbReference>
<sequence>MQWRLGTNKGVRDRFTNPFAPLLLSLEAIVELETLTRSLVTRNFDSYERYLGDNSDQVDRTRWKFMYEQEGLRSYSKRSTSPSFSFGAALELQWGIWIDERELDDFTYEVMCQTLDQMRVRTSYLKVGLVRGSVLATLVSPTIQDPFTSVAVKWMEKGQPIHARAIVKNRDYVYLEATGVEYLRNGERVGYQVVHSIQFPETPERSSAIRGNMSICAFYRQRNSDETAVYVRAFLNPVSDLENGIIMRSSARALLSVSKNVYCCRMKKINPVGHPTAASIDFGA</sequence>
<dbReference type="PANTHER" id="PTHR13510">
    <property type="entry name" value="FYVE-FINGER-CONTAINING RAB5 EFFECTOR PROTEIN RABENOSYN-5-RELATED"/>
    <property type="match status" value="1"/>
</dbReference>
<organism evidence="1 2">
    <name type="scientific">Peronospora destructor</name>
    <dbReference type="NCBI Taxonomy" id="86335"/>
    <lineage>
        <taxon>Eukaryota</taxon>
        <taxon>Sar</taxon>
        <taxon>Stramenopiles</taxon>
        <taxon>Oomycota</taxon>
        <taxon>Peronosporomycetes</taxon>
        <taxon>Peronosporales</taxon>
        <taxon>Peronosporaceae</taxon>
        <taxon>Peronospora</taxon>
    </lineage>
</organism>
<evidence type="ECO:0000313" key="2">
    <source>
        <dbReference type="Proteomes" id="UP001162029"/>
    </source>
</evidence>
<dbReference type="InterPro" id="IPR052727">
    <property type="entry name" value="Rab4/Rab5_effector"/>
</dbReference>